<accession>A0A7W7Z5R1</accession>
<comment type="caution">
    <text evidence="1">The sequence shown here is derived from an EMBL/GenBank/DDBJ whole genome shotgun (WGS) entry which is preliminary data.</text>
</comment>
<dbReference type="Proteomes" id="UP000542353">
    <property type="component" value="Unassembled WGS sequence"/>
</dbReference>
<dbReference type="AlphaFoldDB" id="A0A7W7Z5R1"/>
<organism evidence="1 2">
    <name type="scientific">Rhodopseudomonas rhenobacensis</name>
    <dbReference type="NCBI Taxonomy" id="87461"/>
    <lineage>
        <taxon>Bacteria</taxon>
        <taxon>Pseudomonadati</taxon>
        <taxon>Pseudomonadota</taxon>
        <taxon>Alphaproteobacteria</taxon>
        <taxon>Hyphomicrobiales</taxon>
        <taxon>Nitrobacteraceae</taxon>
        <taxon>Rhodopseudomonas</taxon>
    </lineage>
</organism>
<proteinExistence type="predicted"/>
<protein>
    <submittedName>
        <fullName evidence="1">Uncharacterized protein</fullName>
    </submittedName>
</protein>
<evidence type="ECO:0000313" key="2">
    <source>
        <dbReference type="Proteomes" id="UP000542353"/>
    </source>
</evidence>
<evidence type="ECO:0000313" key="1">
    <source>
        <dbReference type="EMBL" id="MBB5048520.1"/>
    </source>
</evidence>
<keyword evidence="2" id="KW-1185">Reference proteome</keyword>
<sequence>MTNPIIIPPPGEHNGLYLSMAAAAALSAPAGSSPRSLPLGGQQQLSHLAVERPAEIHHLIGPQSAIHCGTFFG</sequence>
<dbReference type="EMBL" id="JACHIH010000022">
    <property type="protein sequence ID" value="MBB5048520.1"/>
    <property type="molecule type" value="Genomic_DNA"/>
</dbReference>
<name>A0A7W7Z5R1_9BRAD</name>
<gene>
    <name evidence="1" type="ORF">HNR60_003287</name>
</gene>
<reference evidence="1 2" key="1">
    <citation type="submission" date="2020-08" db="EMBL/GenBank/DDBJ databases">
        <title>Genomic Encyclopedia of Type Strains, Phase IV (KMG-IV): sequencing the most valuable type-strain genomes for metagenomic binning, comparative biology and taxonomic classification.</title>
        <authorList>
            <person name="Goeker M."/>
        </authorList>
    </citation>
    <scope>NUCLEOTIDE SEQUENCE [LARGE SCALE GENOMIC DNA]</scope>
    <source>
        <strain evidence="1 2">DSM 12706</strain>
    </source>
</reference>
<dbReference type="RefSeq" id="WP_184259323.1">
    <property type="nucleotide sequence ID" value="NZ_JACHIH010000022.1"/>
</dbReference>